<name>A0AAV2CMI3_9ROSI</name>
<proteinExistence type="predicted"/>
<gene>
    <name evidence="1" type="ORF">LTRI10_LOCUS5020</name>
</gene>
<reference evidence="1 2" key="1">
    <citation type="submission" date="2024-04" db="EMBL/GenBank/DDBJ databases">
        <authorList>
            <person name="Fracassetti M."/>
        </authorList>
    </citation>
    <scope>NUCLEOTIDE SEQUENCE [LARGE SCALE GENOMIC DNA]</scope>
</reference>
<keyword evidence="2" id="KW-1185">Reference proteome</keyword>
<organism evidence="1 2">
    <name type="scientific">Linum trigynum</name>
    <dbReference type="NCBI Taxonomy" id="586398"/>
    <lineage>
        <taxon>Eukaryota</taxon>
        <taxon>Viridiplantae</taxon>
        <taxon>Streptophyta</taxon>
        <taxon>Embryophyta</taxon>
        <taxon>Tracheophyta</taxon>
        <taxon>Spermatophyta</taxon>
        <taxon>Magnoliopsida</taxon>
        <taxon>eudicotyledons</taxon>
        <taxon>Gunneridae</taxon>
        <taxon>Pentapetalae</taxon>
        <taxon>rosids</taxon>
        <taxon>fabids</taxon>
        <taxon>Malpighiales</taxon>
        <taxon>Linaceae</taxon>
        <taxon>Linum</taxon>
    </lineage>
</organism>
<sequence>MINPTRPEETHCQSLSYALAKFWLSMIKPIWPDGTRRRNLSHALAKFWTSCQTNMERWNSTFKMVSCLSQILDIMSNQYGEMDLDVKACPMP</sequence>
<dbReference type="AlphaFoldDB" id="A0AAV2CMI3"/>
<accession>A0AAV2CMI3</accession>
<evidence type="ECO:0000313" key="1">
    <source>
        <dbReference type="EMBL" id="CAL1357386.1"/>
    </source>
</evidence>
<evidence type="ECO:0000313" key="2">
    <source>
        <dbReference type="Proteomes" id="UP001497516"/>
    </source>
</evidence>
<protein>
    <submittedName>
        <fullName evidence="1">Uncharacterized protein</fullName>
    </submittedName>
</protein>
<dbReference type="Proteomes" id="UP001497516">
    <property type="component" value="Chromosome 1"/>
</dbReference>
<dbReference type="EMBL" id="OZ034813">
    <property type="protein sequence ID" value="CAL1357386.1"/>
    <property type="molecule type" value="Genomic_DNA"/>
</dbReference>